<keyword evidence="8 14" id="KW-0675">Receptor</keyword>
<dbReference type="PROSITE" id="PS52016">
    <property type="entry name" value="TONB_DEPENDENT_REC_3"/>
    <property type="match status" value="1"/>
</dbReference>
<keyword evidence="5 10" id="KW-0812">Transmembrane</keyword>
<proteinExistence type="inferred from homology"/>
<dbReference type="InterPro" id="IPR039426">
    <property type="entry name" value="TonB-dep_rcpt-like"/>
</dbReference>
<gene>
    <name evidence="14" type="ORF">DENOEST_0908</name>
</gene>
<keyword evidence="4 10" id="KW-1134">Transmembrane beta strand</keyword>
<dbReference type="PANTHER" id="PTHR30069:SF27">
    <property type="entry name" value="BLL4766 PROTEIN"/>
    <property type="match status" value="1"/>
</dbReference>
<comment type="similarity">
    <text evidence="2 10 11">Belongs to the TonB-dependent receptor family.</text>
</comment>
<organism evidence="14 15">
    <name type="scientific">Denitratisoma oestradiolicum</name>
    <dbReference type="NCBI Taxonomy" id="311182"/>
    <lineage>
        <taxon>Bacteria</taxon>
        <taxon>Pseudomonadati</taxon>
        <taxon>Pseudomonadota</taxon>
        <taxon>Betaproteobacteria</taxon>
        <taxon>Nitrosomonadales</taxon>
        <taxon>Sterolibacteriaceae</taxon>
        <taxon>Denitratisoma</taxon>
    </lineage>
</organism>
<dbReference type="SUPFAM" id="SSF56935">
    <property type="entry name" value="Porins"/>
    <property type="match status" value="1"/>
</dbReference>
<evidence type="ECO:0000256" key="4">
    <source>
        <dbReference type="ARBA" id="ARBA00022452"/>
    </source>
</evidence>
<keyword evidence="9 10" id="KW-0998">Cell outer membrane</keyword>
<dbReference type="AlphaFoldDB" id="A0A6S6XV64"/>
<evidence type="ECO:0000256" key="3">
    <source>
        <dbReference type="ARBA" id="ARBA00022448"/>
    </source>
</evidence>
<dbReference type="InterPro" id="IPR037066">
    <property type="entry name" value="Plug_dom_sf"/>
</dbReference>
<keyword evidence="3 10" id="KW-0813">Transport</keyword>
<keyword evidence="7 10" id="KW-0472">Membrane</keyword>
<dbReference type="Gene3D" id="2.170.130.10">
    <property type="entry name" value="TonB-dependent receptor, plug domain"/>
    <property type="match status" value="1"/>
</dbReference>
<evidence type="ECO:0000256" key="8">
    <source>
        <dbReference type="ARBA" id="ARBA00023170"/>
    </source>
</evidence>
<dbReference type="PANTHER" id="PTHR30069">
    <property type="entry name" value="TONB-DEPENDENT OUTER MEMBRANE RECEPTOR"/>
    <property type="match status" value="1"/>
</dbReference>
<dbReference type="Pfam" id="PF07715">
    <property type="entry name" value="Plug"/>
    <property type="match status" value="1"/>
</dbReference>
<evidence type="ECO:0000313" key="14">
    <source>
        <dbReference type="EMBL" id="CAB1368073.1"/>
    </source>
</evidence>
<dbReference type="Proteomes" id="UP000515733">
    <property type="component" value="Chromosome"/>
</dbReference>
<dbReference type="KEGG" id="doe:DENOEST_0908"/>
<protein>
    <submittedName>
        <fullName evidence="14">Putative TonB-dependent receptor</fullName>
    </submittedName>
</protein>
<comment type="subcellular location">
    <subcellularLocation>
        <location evidence="1 10">Cell outer membrane</location>
        <topology evidence="1 10">Multi-pass membrane protein</topology>
    </subcellularLocation>
</comment>
<evidence type="ECO:0000256" key="10">
    <source>
        <dbReference type="PROSITE-ProRule" id="PRU01360"/>
    </source>
</evidence>
<evidence type="ECO:0000256" key="5">
    <source>
        <dbReference type="ARBA" id="ARBA00022692"/>
    </source>
</evidence>
<dbReference type="GO" id="GO:0009279">
    <property type="term" value="C:cell outer membrane"/>
    <property type="evidence" value="ECO:0007669"/>
    <property type="project" value="UniProtKB-SubCell"/>
</dbReference>
<keyword evidence="6 11" id="KW-0798">TonB box</keyword>
<feature type="domain" description="TonB-dependent receptor-like beta-barrel" evidence="12">
    <location>
        <begin position="179"/>
        <end position="605"/>
    </location>
</feature>
<dbReference type="Pfam" id="PF00593">
    <property type="entry name" value="TonB_dep_Rec_b-barrel"/>
    <property type="match status" value="1"/>
</dbReference>
<reference evidence="14 15" key="1">
    <citation type="submission" date="2020-03" db="EMBL/GenBank/DDBJ databases">
        <authorList>
            <consortium name="Genoscope - CEA"/>
            <person name="William W."/>
        </authorList>
    </citation>
    <scope>NUCLEOTIDE SEQUENCE [LARGE SCALE GENOMIC DNA]</scope>
    <source>
        <strain evidence="15">DSM 16959</strain>
    </source>
</reference>
<dbReference type="OrthoDB" id="183532at2"/>
<feature type="domain" description="TonB-dependent receptor plug" evidence="13">
    <location>
        <begin position="44"/>
        <end position="152"/>
    </location>
</feature>
<name>A0A6S6XV64_9PROT</name>
<sequence length="651" mass="73226">MNNLVRSLAALVPVLSILPSWAQDADSTDFPVVLTASRMKQSQLRAPSAVTVIDRAMIEKSGARQIADLMRFVPGAVVGYNDGNWPVVSLRGMSGVYVSALQVLLDGVSVYTPLWGGMQWADLPIGLDDVERIEVIRGPNAALFGPNAFSGVINIITREPAADRGSRISGNMGQGGTADIAYSHGGSAADWTYRASIGQRATNGYTSRPDSQRLSYANLRAEYRIDGSNALQLTSRLSNVEKDVGDYRIKGDAMEPHTEYGRGMDFQMRWTRAESADNEFWLQYYHQQFRRMNHVGVDLRDTFSLPHVGPFANPLPYLIDIDFENQRDGVEFQQTLRLSQDLRSVWGLESRRDSVVSSRLMATRSEKTGLLTRGFASLEWQMDPQWTLHTAAMVERNTLASTAWSPKVALTYEPVSGHVLRASVSRAQRTPTMLEKYANYYYDVPMFGRIQYRQSTGVVDSESAVSQELGYAFEYTPAHLTLDMRWFRDRYRGLTGMVNKDIVNQDDVDVEGGDLTLRWEPMDGTRLRLAYAGNQVKSTDLGGAYSISVPSNTLSMFWDQTLPQTMDFSLNYQRVSKMFWLDAGQKKRIMPAIDYLNLRLAKRLNLGPNRAELAWVMQNALGHHREYYLGILGTPDNIPTRTSFIHFSLEY</sequence>
<dbReference type="GO" id="GO:0044718">
    <property type="term" value="P:siderophore transmembrane transport"/>
    <property type="evidence" value="ECO:0007669"/>
    <property type="project" value="TreeGrafter"/>
</dbReference>
<evidence type="ECO:0000256" key="9">
    <source>
        <dbReference type="ARBA" id="ARBA00023237"/>
    </source>
</evidence>
<dbReference type="RefSeq" id="WP_145771567.1">
    <property type="nucleotide sequence ID" value="NZ_LR778301.1"/>
</dbReference>
<dbReference type="InterPro" id="IPR000531">
    <property type="entry name" value="Beta-barrel_TonB"/>
</dbReference>
<accession>A0A6S6XV64</accession>
<dbReference type="GO" id="GO:0015344">
    <property type="term" value="F:siderophore uptake transmembrane transporter activity"/>
    <property type="evidence" value="ECO:0007669"/>
    <property type="project" value="TreeGrafter"/>
</dbReference>
<evidence type="ECO:0000256" key="2">
    <source>
        <dbReference type="ARBA" id="ARBA00009810"/>
    </source>
</evidence>
<keyword evidence="15" id="KW-1185">Reference proteome</keyword>
<evidence type="ECO:0000256" key="1">
    <source>
        <dbReference type="ARBA" id="ARBA00004571"/>
    </source>
</evidence>
<evidence type="ECO:0000313" key="15">
    <source>
        <dbReference type="Proteomes" id="UP000515733"/>
    </source>
</evidence>
<dbReference type="InterPro" id="IPR036942">
    <property type="entry name" value="Beta-barrel_TonB_sf"/>
</dbReference>
<dbReference type="Gene3D" id="2.40.170.20">
    <property type="entry name" value="TonB-dependent receptor, beta-barrel domain"/>
    <property type="match status" value="1"/>
</dbReference>
<dbReference type="EMBL" id="LR778301">
    <property type="protein sequence ID" value="CAB1368073.1"/>
    <property type="molecule type" value="Genomic_DNA"/>
</dbReference>
<evidence type="ECO:0000259" key="12">
    <source>
        <dbReference type="Pfam" id="PF00593"/>
    </source>
</evidence>
<evidence type="ECO:0000256" key="6">
    <source>
        <dbReference type="ARBA" id="ARBA00023077"/>
    </source>
</evidence>
<evidence type="ECO:0000256" key="7">
    <source>
        <dbReference type="ARBA" id="ARBA00023136"/>
    </source>
</evidence>
<dbReference type="InterPro" id="IPR012910">
    <property type="entry name" value="Plug_dom"/>
</dbReference>
<evidence type="ECO:0000256" key="11">
    <source>
        <dbReference type="RuleBase" id="RU003357"/>
    </source>
</evidence>
<evidence type="ECO:0000259" key="13">
    <source>
        <dbReference type="Pfam" id="PF07715"/>
    </source>
</evidence>